<evidence type="ECO:0000256" key="7">
    <source>
        <dbReference type="ARBA" id="ARBA00022989"/>
    </source>
</evidence>
<dbReference type="PRINTS" id="PR00123">
    <property type="entry name" value="ATPASEA"/>
</dbReference>
<evidence type="ECO:0000256" key="5">
    <source>
        <dbReference type="ARBA" id="ARBA00022692"/>
    </source>
</evidence>
<evidence type="ECO:0000256" key="10">
    <source>
        <dbReference type="ARBA" id="ARBA00023310"/>
    </source>
</evidence>
<protein>
    <recommendedName>
        <fullName evidence="11 12">ATP synthase subunit a</fullName>
    </recommendedName>
    <alternativeName>
        <fullName evidence="11">ATP synthase F0 sector subunit a</fullName>
    </alternativeName>
    <alternativeName>
        <fullName evidence="11">F-ATPase subunit 6</fullName>
    </alternativeName>
</protein>
<feature type="transmembrane region" description="Helical" evidence="11">
    <location>
        <begin position="213"/>
        <end position="234"/>
    </location>
</feature>
<dbReference type="OrthoDB" id="9809130at2"/>
<dbReference type="HAMAP" id="MF_01393">
    <property type="entry name" value="ATP_synth_a_bact"/>
    <property type="match status" value="1"/>
</dbReference>
<reference evidence="14" key="1">
    <citation type="submission" date="2018-09" db="EMBL/GenBank/DDBJ databases">
        <title>Genome sequencing of strain 2DFWR-13.</title>
        <authorList>
            <person name="Heo J."/>
            <person name="Kim S.-J."/>
            <person name="Kwon S.-W."/>
        </authorList>
    </citation>
    <scope>NUCLEOTIDE SEQUENCE [LARGE SCALE GENOMIC DNA]</scope>
    <source>
        <strain evidence="14">2DFWR-13</strain>
    </source>
</reference>
<evidence type="ECO:0000256" key="4">
    <source>
        <dbReference type="ARBA" id="ARBA00022547"/>
    </source>
</evidence>
<keyword evidence="10 11" id="KW-0066">ATP synthesis</keyword>
<dbReference type="GO" id="GO:0005886">
    <property type="term" value="C:plasma membrane"/>
    <property type="evidence" value="ECO:0007669"/>
    <property type="project" value="UniProtKB-SubCell"/>
</dbReference>
<keyword evidence="3 11" id="KW-0813">Transport</keyword>
<dbReference type="SUPFAM" id="SSF81336">
    <property type="entry name" value="F1F0 ATP synthase subunit A"/>
    <property type="match status" value="1"/>
</dbReference>
<dbReference type="PANTHER" id="PTHR11410:SF0">
    <property type="entry name" value="ATP SYNTHASE SUBUNIT A"/>
    <property type="match status" value="1"/>
</dbReference>
<dbReference type="PANTHER" id="PTHR11410">
    <property type="entry name" value="ATP SYNTHASE SUBUNIT A"/>
    <property type="match status" value="1"/>
</dbReference>
<proteinExistence type="inferred from homology"/>
<keyword evidence="6 11" id="KW-0375">Hydrogen ion transport</keyword>
<feature type="transmembrane region" description="Helical" evidence="11">
    <location>
        <begin position="264"/>
        <end position="282"/>
    </location>
</feature>
<organism evidence="13 14">
    <name type="scientific">Protaetiibacter intestinalis</name>
    <dbReference type="NCBI Taxonomy" id="2419774"/>
    <lineage>
        <taxon>Bacteria</taxon>
        <taxon>Bacillati</taxon>
        <taxon>Actinomycetota</taxon>
        <taxon>Actinomycetes</taxon>
        <taxon>Micrococcales</taxon>
        <taxon>Microbacteriaceae</taxon>
        <taxon>Protaetiibacter</taxon>
    </lineage>
</organism>
<dbReference type="GO" id="GO:0045259">
    <property type="term" value="C:proton-transporting ATP synthase complex"/>
    <property type="evidence" value="ECO:0007669"/>
    <property type="project" value="UniProtKB-KW"/>
</dbReference>
<evidence type="ECO:0000256" key="12">
    <source>
        <dbReference type="RuleBase" id="RU000483"/>
    </source>
</evidence>
<feature type="transmembrane region" description="Helical" evidence="11">
    <location>
        <begin position="182"/>
        <end position="201"/>
    </location>
</feature>
<dbReference type="GO" id="GO:0046933">
    <property type="term" value="F:proton-transporting ATP synthase activity, rotational mechanism"/>
    <property type="evidence" value="ECO:0007669"/>
    <property type="project" value="UniProtKB-UniRule"/>
</dbReference>
<dbReference type="Proteomes" id="UP000278886">
    <property type="component" value="Chromosome"/>
</dbReference>
<keyword evidence="11" id="KW-1003">Cell membrane</keyword>
<accession>A0A387BAQ1</accession>
<feature type="transmembrane region" description="Helical" evidence="11">
    <location>
        <begin position="240"/>
        <end position="257"/>
    </location>
</feature>
<keyword evidence="9 11" id="KW-0472">Membrane</keyword>
<feature type="transmembrane region" description="Helical" evidence="11">
    <location>
        <begin position="142"/>
        <end position="162"/>
    </location>
</feature>
<evidence type="ECO:0000313" key="14">
    <source>
        <dbReference type="Proteomes" id="UP000278886"/>
    </source>
</evidence>
<evidence type="ECO:0000256" key="8">
    <source>
        <dbReference type="ARBA" id="ARBA00023065"/>
    </source>
</evidence>
<gene>
    <name evidence="11 13" type="primary">atpB</name>
    <name evidence="13" type="ORF">D7I47_11365</name>
</gene>
<comment type="subcellular location">
    <subcellularLocation>
        <location evidence="11 12">Cell membrane</location>
        <topology evidence="11 12">Multi-pass membrane protein</topology>
    </subcellularLocation>
    <subcellularLocation>
        <location evidence="1">Membrane</location>
        <topology evidence="1">Multi-pass membrane protein</topology>
    </subcellularLocation>
</comment>
<feature type="transmembrane region" description="Helical" evidence="11">
    <location>
        <begin position="111"/>
        <end position="130"/>
    </location>
</feature>
<keyword evidence="14" id="KW-1185">Reference proteome</keyword>
<keyword evidence="7 11" id="KW-1133">Transmembrane helix</keyword>
<dbReference type="Pfam" id="PF00119">
    <property type="entry name" value="ATP-synt_A"/>
    <property type="match status" value="1"/>
</dbReference>
<evidence type="ECO:0000313" key="13">
    <source>
        <dbReference type="EMBL" id="AYF98788.1"/>
    </source>
</evidence>
<comment type="similarity">
    <text evidence="2 11 12">Belongs to the ATPase A chain family.</text>
</comment>
<evidence type="ECO:0000256" key="11">
    <source>
        <dbReference type="HAMAP-Rule" id="MF_01393"/>
    </source>
</evidence>
<evidence type="ECO:0000256" key="2">
    <source>
        <dbReference type="ARBA" id="ARBA00006810"/>
    </source>
</evidence>
<dbReference type="CDD" id="cd00310">
    <property type="entry name" value="ATP-synt_Fo_a_6"/>
    <property type="match status" value="1"/>
</dbReference>
<dbReference type="Gene3D" id="1.20.120.220">
    <property type="entry name" value="ATP synthase, F0 complex, subunit A"/>
    <property type="match status" value="1"/>
</dbReference>
<dbReference type="EMBL" id="CP032630">
    <property type="protein sequence ID" value="AYF98788.1"/>
    <property type="molecule type" value="Genomic_DNA"/>
</dbReference>
<comment type="function">
    <text evidence="11 12">Key component of the proton channel; it plays a direct role in the translocation of protons across the membrane.</text>
</comment>
<evidence type="ECO:0000256" key="3">
    <source>
        <dbReference type="ARBA" id="ARBA00022448"/>
    </source>
</evidence>
<feature type="transmembrane region" description="Helical" evidence="11">
    <location>
        <begin position="56"/>
        <end position="74"/>
    </location>
</feature>
<name>A0A387BAQ1_9MICO</name>
<dbReference type="AlphaFoldDB" id="A0A387BAQ1"/>
<evidence type="ECO:0000256" key="9">
    <source>
        <dbReference type="ARBA" id="ARBA00023136"/>
    </source>
</evidence>
<dbReference type="InterPro" id="IPR000568">
    <property type="entry name" value="ATP_synth_F0_asu"/>
</dbReference>
<dbReference type="KEGG" id="lyd:D7I47_11365"/>
<keyword evidence="5 11" id="KW-0812">Transmembrane</keyword>
<evidence type="ECO:0000256" key="6">
    <source>
        <dbReference type="ARBA" id="ARBA00022781"/>
    </source>
</evidence>
<dbReference type="InterPro" id="IPR035908">
    <property type="entry name" value="F0_ATP_A_sf"/>
</dbReference>
<keyword evidence="4 11" id="KW-0138">CF(0)</keyword>
<keyword evidence="8 11" id="KW-0406">Ion transport</keyword>
<evidence type="ECO:0000256" key="1">
    <source>
        <dbReference type="ARBA" id="ARBA00004141"/>
    </source>
</evidence>
<dbReference type="InterPro" id="IPR045083">
    <property type="entry name" value="ATP_synth_F0_asu_bact/mt"/>
</dbReference>
<dbReference type="NCBIfam" id="TIGR01131">
    <property type="entry name" value="ATP_synt_6_or_A"/>
    <property type="match status" value="1"/>
</dbReference>
<sequence length="285" mass="30888">MHAPILESILSLLATLVPFVAADDPGDGEFHGPSIDEFFPDPILFAGTPFELNRVLLIRLLATAVIVLILWLGTRRLKLVPSRGQAALEFIIDFVRTGIVIGTLGEKEGKRFMPLLFTIFFLTLALNMTGTIPGLQIASTGLIGQALIMAVIAYVTFIYAGIRKHGLKFFKNATVLPGVPLVIAPVIAVLEALSTFIIRPITLTLRLTMNMVAGHMLLTLCFLATNFFFVTLLFGQGSAFGLIGIGTFAFGTAFVVLEIFVAGLQAYVFTILTAIYIQMALADEH</sequence>